<dbReference type="Proteomes" id="UP000199317">
    <property type="component" value="Unassembled WGS sequence"/>
</dbReference>
<dbReference type="OrthoDB" id="110033at2"/>
<evidence type="ECO:0000313" key="7">
    <source>
        <dbReference type="Proteomes" id="UP000199317"/>
    </source>
</evidence>
<dbReference type="RefSeq" id="WP_092832836.1">
    <property type="nucleotide sequence ID" value="NZ_CP028290.1"/>
</dbReference>
<sequence length="313" mass="33666">MRLRHIEVFNAVMLTGSVSAAARLINVTQPAVSRILSHAELQLGFALFHRHKGRLVPTREAQTLFPHIERLFTQLDEVQRLAGSLRGRQREGELHILSVLALSHEVMPRALRAFHALHPGVQVTIESLHSPQIVSALVLQEADVGFVFSALSHPSLEQETLAEGRMVCVAPRGLLDAALVDRGSVHLADLVDVPVVRLGLNDPLGTMVNHACREAEVGLTSAITVQTYHAALALAHHGLGVALVDACTAASADPSRVDVLELLPRIAVPVKALRMPHRPASLLADAMVRCMRDAALETLQGRAGALPDTAPDA</sequence>
<dbReference type="GO" id="GO:0009089">
    <property type="term" value="P:lysine biosynthetic process via diaminopimelate"/>
    <property type="evidence" value="ECO:0007669"/>
    <property type="project" value="TreeGrafter"/>
</dbReference>
<dbReference type="InterPro" id="IPR036390">
    <property type="entry name" value="WH_DNA-bd_sf"/>
</dbReference>
<evidence type="ECO:0000256" key="1">
    <source>
        <dbReference type="ARBA" id="ARBA00009437"/>
    </source>
</evidence>
<accession>A0A1H0NQD5</accession>
<evidence type="ECO:0000256" key="3">
    <source>
        <dbReference type="ARBA" id="ARBA00023125"/>
    </source>
</evidence>
<dbReference type="PANTHER" id="PTHR30427">
    <property type="entry name" value="TRANSCRIPTIONAL ACTIVATOR PROTEIN LYSR"/>
    <property type="match status" value="1"/>
</dbReference>
<keyword evidence="4" id="KW-0804">Transcription</keyword>
<dbReference type="SUPFAM" id="SSF46785">
    <property type="entry name" value="Winged helix' DNA-binding domain"/>
    <property type="match status" value="1"/>
</dbReference>
<dbReference type="Gene3D" id="1.10.10.10">
    <property type="entry name" value="Winged helix-like DNA-binding domain superfamily/Winged helix DNA-binding domain"/>
    <property type="match status" value="1"/>
</dbReference>
<dbReference type="InterPro" id="IPR036388">
    <property type="entry name" value="WH-like_DNA-bd_sf"/>
</dbReference>
<name>A0A1H0NQD5_9BURK</name>
<evidence type="ECO:0000256" key="4">
    <source>
        <dbReference type="ARBA" id="ARBA00023163"/>
    </source>
</evidence>
<keyword evidence="2" id="KW-0805">Transcription regulation</keyword>
<dbReference type="PROSITE" id="PS50931">
    <property type="entry name" value="HTH_LYSR"/>
    <property type="match status" value="1"/>
</dbReference>
<dbReference type="SUPFAM" id="SSF53850">
    <property type="entry name" value="Periplasmic binding protein-like II"/>
    <property type="match status" value="1"/>
</dbReference>
<dbReference type="PANTHER" id="PTHR30427:SF1">
    <property type="entry name" value="TRANSCRIPTIONAL ACTIVATOR PROTEIN LYSR"/>
    <property type="match status" value="1"/>
</dbReference>
<dbReference type="Pfam" id="PF00126">
    <property type="entry name" value="HTH_1"/>
    <property type="match status" value="1"/>
</dbReference>
<reference evidence="7" key="1">
    <citation type="submission" date="2016-10" db="EMBL/GenBank/DDBJ databases">
        <authorList>
            <person name="Varghese N."/>
            <person name="Submissions S."/>
        </authorList>
    </citation>
    <scope>NUCLEOTIDE SEQUENCE [LARGE SCALE GENOMIC DNA]</scope>
    <source>
        <strain evidence="7">DSM 17101</strain>
    </source>
</reference>
<feature type="domain" description="HTH lysR-type" evidence="5">
    <location>
        <begin position="1"/>
        <end position="58"/>
    </location>
</feature>
<dbReference type="InterPro" id="IPR000847">
    <property type="entry name" value="LysR_HTH_N"/>
</dbReference>
<dbReference type="EMBL" id="FNJL01000005">
    <property type="protein sequence ID" value="SDO94831.1"/>
    <property type="molecule type" value="Genomic_DNA"/>
</dbReference>
<dbReference type="Pfam" id="PF03466">
    <property type="entry name" value="LysR_substrate"/>
    <property type="match status" value="1"/>
</dbReference>
<organism evidence="6 7">
    <name type="scientific">Paracidovorax cattleyae</name>
    <dbReference type="NCBI Taxonomy" id="80868"/>
    <lineage>
        <taxon>Bacteria</taxon>
        <taxon>Pseudomonadati</taxon>
        <taxon>Pseudomonadota</taxon>
        <taxon>Betaproteobacteria</taxon>
        <taxon>Burkholderiales</taxon>
        <taxon>Comamonadaceae</taxon>
        <taxon>Paracidovorax</taxon>
    </lineage>
</organism>
<comment type="similarity">
    <text evidence="1">Belongs to the LysR transcriptional regulatory family.</text>
</comment>
<protein>
    <submittedName>
        <fullName evidence="6">DNA-binding transcriptional regulator, LysR family</fullName>
    </submittedName>
</protein>
<evidence type="ECO:0000259" key="5">
    <source>
        <dbReference type="PROSITE" id="PS50931"/>
    </source>
</evidence>
<dbReference type="Gene3D" id="3.40.190.290">
    <property type="match status" value="1"/>
</dbReference>
<dbReference type="AlphaFoldDB" id="A0A1H0NQD5"/>
<dbReference type="GO" id="GO:0003700">
    <property type="term" value="F:DNA-binding transcription factor activity"/>
    <property type="evidence" value="ECO:0007669"/>
    <property type="project" value="InterPro"/>
</dbReference>
<evidence type="ECO:0000256" key="2">
    <source>
        <dbReference type="ARBA" id="ARBA00023015"/>
    </source>
</evidence>
<dbReference type="GO" id="GO:0010628">
    <property type="term" value="P:positive regulation of gene expression"/>
    <property type="evidence" value="ECO:0007669"/>
    <property type="project" value="TreeGrafter"/>
</dbReference>
<keyword evidence="3 6" id="KW-0238">DNA-binding</keyword>
<gene>
    <name evidence="6" type="ORF">SAMN04489708_105106</name>
</gene>
<dbReference type="GO" id="GO:0043565">
    <property type="term" value="F:sequence-specific DNA binding"/>
    <property type="evidence" value="ECO:0007669"/>
    <property type="project" value="TreeGrafter"/>
</dbReference>
<proteinExistence type="inferred from homology"/>
<dbReference type="InterPro" id="IPR005119">
    <property type="entry name" value="LysR_subst-bd"/>
</dbReference>
<keyword evidence="7" id="KW-1185">Reference proteome</keyword>
<evidence type="ECO:0000313" key="6">
    <source>
        <dbReference type="EMBL" id="SDO94831.1"/>
    </source>
</evidence>